<dbReference type="EMBL" id="JACKVC010000006">
    <property type="protein sequence ID" value="MCV7386495.1"/>
    <property type="molecule type" value="Genomic_DNA"/>
</dbReference>
<evidence type="ECO:0000256" key="1">
    <source>
        <dbReference type="SAM" id="SignalP"/>
    </source>
</evidence>
<organism evidence="2 3">
    <name type="scientific">Mycolicibacterium porcinum</name>
    <dbReference type="NCBI Taxonomy" id="39693"/>
    <lineage>
        <taxon>Bacteria</taxon>
        <taxon>Bacillati</taxon>
        <taxon>Actinomycetota</taxon>
        <taxon>Actinomycetes</taxon>
        <taxon>Mycobacteriales</taxon>
        <taxon>Mycobacteriaceae</taxon>
        <taxon>Mycolicibacterium</taxon>
    </lineage>
</organism>
<dbReference type="AlphaFoldDB" id="A0AAW5STS0"/>
<evidence type="ECO:0008006" key="4">
    <source>
        <dbReference type="Google" id="ProtNLM"/>
    </source>
</evidence>
<dbReference type="RefSeq" id="WP_036446547.1">
    <property type="nucleotide sequence ID" value="NZ_JACKVC010000006.1"/>
</dbReference>
<dbReference type="Proteomes" id="UP001141659">
    <property type="component" value="Unassembled WGS sequence"/>
</dbReference>
<reference evidence="2" key="2">
    <citation type="journal article" date="2022" name="BMC Genomics">
        <title>Comparative genome analysis of mycobacteria focusing on tRNA and non-coding RNA.</title>
        <authorList>
            <person name="Behra P.R.K."/>
            <person name="Pettersson B.M.F."/>
            <person name="Ramesh M."/>
            <person name="Das S."/>
            <person name="Dasgupta S."/>
            <person name="Kirsebom L.A."/>
        </authorList>
    </citation>
    <scope>NUCLEOTIDE SEQUENCE</scope>
    <source>
        <strain evidence="2">DSM 44242</strain>
    </source>
</reference>
<proteinExistence type="predicted"/>
<feature type="chain" id="PRO_5043588351" description="DUF3757 domain-containing protein" evidence="1">
    <location>
        <begin position="26"/>
        <end position="141"/>
    </location>
</feature>
<evidence type="ECO:0000313" key="3">
    <source>
        <dbReference type="Proteomes" id="UP001141659"/>
    </source>
</evidence>
<sequence length="141" mass="15224">MIKRTFAFAVVMTAASLNGIAPASADLLGLYRFHGANGDTSTWSFVPCGPGCIDVGITENSNIAGRFIGKAKFEDGLWNMTVDVPTAVRCELNQRLFPGRLEYYWDEAALTGTSIAVQTTPNCGRPAMARMEPIAFTLEKA</sequence>
<accession>A0AAW5STS0</accession>
<gene>
    <name evidence="2" type="ORF">H5P34_00340</name>
</gene>
<feature type="signal peptide" evidence="1">
    <location>
        <begin position="1"/>
        <end position="25"/>
    </location>
</feature>
<protein>
    <recommendedName>
        <fullName evidence="4">DUF3757 domain-containing protein</fullName>
    </recommendedName>
</protein>
<comment type="caution">
    <text evidence="2">The sequence shown here is derived from an EMBL/GenBank/DDBJ whole genome shotgun (WGS) entry which is preliminary data.</text>
</comment>
<keyword evidence="1" id="KW-0732">Signal</keyword>
<evidence type="ECO:0000313" key="2">
    <source>
        <dbReference type="EMBL" id="MCV7386495.1"/>
    </source>
</evidence>
<reference evidence="2" key="1">
    <citation type="submission" date="2020-07" db="EMBL/GenBank/DDBJ databases">
        <authorList>
            <person name="Pettersson B.M.F."/>
            <person name="Behra P.R.K."/>
            <person name="Ramesh M."/>
            <person name="Das S."/>
            <person name="Dasgupta S."/>
            <person name="Kirsebom L.A."/>
        </authorList>
    </citation>
    <scope>NUCLEOTIDE SEQUENCE</scope>
    <source>
        <strain evidence="2">DSM 44242</strain>
    </source>
</reference>
<name>A0AAW5STS0_9MYCO</name>